<accession>A0A8S5S5K3</accession>
<protein>
    <submittedName>
        <fullName evidence="1">Uncharacterized protein</fullName>
    </submittedName>
</protein>
<evidence type="ECO:0000313" key="1">
    <source>
        <dbReference type="EMBL" id="DAF45943.1"/>
    </source>
</evidence>
<proteinExistence type="predicted"/>
<reference evidence="1" key="1">
    <citation type="journal article" date="2021" name="Proc. Natl. Acad. Sci. U.S.A.">
        <title>A Catalog of Tens of Thousands of Viruses from Human Metagenomes Reveals Hidden Associations with Chronic Diseases.</title>
        <authorList>
            <person name="Tisza M.J."/>
            <person name="Buck C.B."/>
        </authorList>
    </citation>
    <scope>NUCLEOTIDE SEQUENCE</scope>
    <source>
        <strain evidence="1">CtiV651</strain>
    </source>
</reference>
<name>A0A8S5S5K3_9CAUD</name>
<organism evidence="1">
    <name type="scientific">Siphoviridae sp. ctiV651</name>
    <dbReference type="NCBI Taxonomy" id="2827917"/>
    <lineage>
        <taxon>Viruses</taxon>
        <taxon>Duplodnaviria</taxon>
        <taxon>Heunggongvirae</taxon>
        <taxon>Uroviricota</taxon>
        <taxon>Caudoviricetes</taxon>
    </lineage>
</organism>
<sequence length="37" mass="4200">MNGEYIIGNKIKSHTHISGCGENKRRKNKLRYIGGII</sequence>
<dbReference type="EMBL" id="BK032528">
    <property type="protein sequence ID" value="DAF45943.1"/>
    <property type="molecule type" value="Genomic_DNA"/>
</dbReference>